<comment type="caution">
    <text evidence="3">The sequence shown here is derived from an EMBL/GenBank/DDBJ whole genome shotgun (WGS) entry which is preliminary data.</text>
</comment>
<evidence type="ECO:0000313" key="3">
    <source>
        <dbReference type="EMBL" id="GMN53589.1"/>
    </source>
</evidence>
<dbReference type="AlphaFoldDB" id="A0AA88DK18"/>
<feature type="transmembrane region" description="Helical" evidence="1">
    <location>
        <begin position="534"/>
        <end position="556"/>
    </location>
</feature>
<feature type="transmembrane region" description="Helical" evidence="1">
    <location>
        <begin position="127"/>
        <end position="144"/>
    </location>
</feature>
<protein>
    <recommendedName>
        <fullName evidence="2">DUF4220 domain-containing protein</fullName>
    </recommendedName>
</protein>
<feature type="transmembrane region" description="Helical" evidence="1">
    <location>
        <begin position="47"/>
        <end position="69"/>
    </location>
</feature>
<reference evidence="3" key="1">
    <citation type="submission" date="2023-07" db="EMBL/GenBank/DDBJ databases">
        <title>draft genome sequence of fig (Ficus carica).</title>
        <authorList>
            <person name="Takahashi T."/>
            <person name="Nishimura K."/>
        </authorList>
    </citation>
    <scope>NUCLEOTIDE SEQUENCE</scope>
</reference>
<feature type="domain" description="DUF4220" evidence="2">
    <location>
        <begin position="52"/>
        <end position="400"/>
    </location>
</feature>
<organism evidence="3 4">
    <name type="scientific">Ficus carica</name>
    <name type="common">Common fig</name>
    <dbReference type="NCBI Taxonomy" id="3494"/>
    <lineage>
        <taxon>Eukaryota</taxon>
        <taxon>Viridiplantae</taxon>
        <taxon>Streptophyta</taxon>
        <taxon>Embryophyta</taxon>
        <taxon>Tracheophyta</taxon>
        <taxon>Spermatophyta</taxon>
        <taxon>Magnoliopsida</taxon>
        <taxon>eudicotyledons</taxon>
        <taxon>Gunneridae</taxon>
        <taxon>Pentapetalae</taxon>
        <taxon>rosids</taxon>
        <taxon>fabids</taxon>
        <taxon>Rosales</taxon>
        <taxon>Moraceae</taxon>
        <taxon>Ficeae</taxon>
        <taxon>Ficus</taxon>
    </lineage>
</organism>
<feature type="transmembrane region" description="Helical" evidence="1">
    <location>
        <begin position="339"/>
        <end position="362"/>
    </location>
</feature>
<gene>
    <name evidence="3" type="ORF">TIFTF001_022718</name>
</gene>
<dbReference type="InterPro" id="IPR025315">
    <property type="entry name" value="DUF4220"/>
</dbReference>
<keyword evidence="1" id="KW-0812">Transmembrane</keyword>
<name>A0AA88DK18_FICCA</name>
<feature type="transmembrane region" description="Helical" evidence="1">
    <location>
        <begin position="309"/>
        <end position="327"/>
    </location>
</feature>
<evidence type="ECO:0000256" key="1">
    <source>
        <dbReference type="SAM" id="Phobius"/>
    </source>
</evidence>
<dbReference type="Pfam" id="PF13968">
    <property type="entry name" value="DUF4220"/>
    <property type="match status" value="1"/>
</dbReference>
<dbReference type="Proteomes" id="UP001187192">
    <property type="component" value="Unassembled WGS sequence"/>
</dbReference>
<keyword evidence="1" id="KW-0472">Membrane</keyword>
<sequence>MKPPIPDKVKTLWEVWNLHGCILISLSLQAFLVMFASSRQRFRKAFLLFLIWGAYLLADWIAAVAIGFTTKGHNDDKSFADHDGTKGGAYNQDIAAFWASFLLLHLGGPDSITSFALEDNELWLRHLFGLFLQASAAVYSFYLTLPENKLWPPTVLVFLVGTVKYAERTCALYLASLDSLVASFLPKPEPGLDYEETSTKFASRWMLRFRRHAKLTGIPNIICVDDGGIALKSDFDESELLQVSKDLFERFKGLIVGLFLTTKDREFSRSLFLKITDHRCAFRVVENEFSFMFHVLHTKVVVMHNSVGYVLRAFSFSSLLGASIYFFQVEKRGFGRLDIILTYALLIGAVVLDVMSLIKLIFSDFTLVVLKKSWKKCVPEIFLKRSKWSRLVFQYNLIDYCMDERPKWLYKLAALIHLSGTLDKIKTMWCSSSENVTEELKKFIFDDLKKKSENARSLRDAVQASVQRGDLALSQSPFATEIKLKWSIGEFQYTESLLLWHIATEIICHLNEFSSGTGYQKNYKRKHCKILSDYMFYVLIMQPNMLSTILGNWYIVFQDTYAQAKRFFSKHSKSERSKEELYKKLSSEVKFRPAAVKGTKSKSVFFDACFLAQQLQGLDDDRWEIMDRIWMELMCYAALNCRPIIHAQQPSRGGELLTFTWLLMNHFGLGIQFSEQEEQAGAETMPLY</sequence>
<dbReference type="EMBL" id="BTGU01000047">
    <property type="protein sequence ID" value="GMN53589.1"/>
    <property type="molecule type" value="Genomic_DNA"/>
</dbReference>
<accession>A0AA88DK18</accession>
<dbReference type="PANTHER" id="PTHR31325">
    <property type="entry name" value="OS01G0798800 PROTEIN-RELATED"/>
    <property type="match status" value="1"/>
</dbReference>
<keyword evidence="4" id="KW-1185">Reference proteome</keyword>
<dbReference type="Pfam" id="PF04578">
    <property type="entry name" value="DUF594"/>
    <property type="match status" value="1"/>
</dbReference>
<dbReference type="InterPro" id="IPR007658">
    <property type="entry name" value="DUF594"/>
</dbReference>
<keyword evidence="1" id="KW-1133">Transmembrane helix</keyword>
<feature type="transmembrane region" description="Helical" evidence="1">
    <location>
        <begin position="16"/>
        <end position="35"/>
    </location>
</feature>
<dbReference type="Gramene" id="FCD_00017630-RA">
    <property type="protein sequence ID" value="FCD_00017630-RA:cds"/>
    <property type="gene ID" value="FCD_00017630"/>
</dbReference>
<evidence type="ECO:0000313" key="4">
    <source>
        <dbReference type="Proteomes" id="UP001187192"/>
    </source>
</evidence>
<proteinExistence type="predicted"/>
<evidence type="ECO:0000259" key="2">
    <source>
        <dbReference type="Pfam" id="PF13968"/>
    </source>
</evidence>